<evidence type="ECO:0000256" key="7">
    <source>
        <dbReference type="SAM" id="Phobius"/>
    </source>
</evidence>
<dbReference type="GO" id="GO:0005524">
    <property type="term" value="F:ATP binding"/>
    <property type="evidence" value="ECO:0007669"/>
    <property type="project" value="UniProtKB-KW"/>
</dbReference>
<dbReference type="CDD" id="cd03228">
    <property type="entry name" value="ABCC_MRP_Like"/>
    <property type="match status" value="1"/>
</dbReference>
<keyword evidence="2 7" id="KW-0812">Transmembrane</keyword>
<dbReference type="InterPro" id="IPR036640">
    <property type="entry name" value="ABC1_TM_sf"/>
</dbReference>
<evidence type="ECO:0000259" key="8">
    <source>
        <dbReference type="PROSITE" id="PS50893"/>
    </source>
</evidence>
<feature type="transmembrane region" description="Helical" evidence="7">
    <location>
        <begin position="149"/>
        <end position="169"/>
    </location>
</feature>
<dbReference type="InterPro" id="IPR017871">
    <property type="entry name" value="ABC_transporter-like_CS"/>
</dbReference>
<evidence type="ECO:0000256" key="4">
    <source>
        <dbReference type="ARBA" id="ARBA00022840"/>
    </source>
</evidence>
<dbReference type="RefSeq" id="WP_154487191.1">
    <property type="nucleotide sequence ID" value="NZ_JAQYBB010000159.1"/>
</dbReference>
<gene>
    <name evidence="10" type="ORF">FYJ61_07810</name>
</gene>
<evidence type="ECO:0000313" key="10">
    <source>
        <dbReference type="EMBL" id="MST80353.1"/>
    </source>
</evidence>
<dbReference type="Gene3D" id="1.20.1560.10">
    <property type="entry name" value="ABC transporter type 1, transmembrane domain"/>
    <property type="match status" value="1"/>
</dbReference>
<dbReference type="GO" id="GO:0016887">
    <property type="term" value="F:ATP hydrolysis activity"/>
    <property type="evidence" value="ECO:0007669"/>
    <property type="project" value="InterPro"/>
</dbReference>
<evidence type="ECO:0000256" key="1">
    <source>
        <dbReference type="ARBA" id="ARBA00004651"/>
    </source>
</evidence>
<dbReference type="PROSITE" id="PS50893">
    <property type="entry name" value="ABC_TRANSPORTER_2"/>
    <property type="match status" value="1"/>
</dbReference>
<feature type="transmembrane region" description="Helical" evidence="7">
    <location>
        <begin position="230"/>
        <end position="254"/>
    </location>
</feature>
<dbReference type="PROSITE" id="PS00211">
    <property type="entry name" value="ABC_TRANSPORTER_1"/>
    <property type="match status" value="1"/>
</dbReference>
<comment type="subcellular location">
    <subcellularLocation>
        <location evidence="1">Cell membrane</location>
        <topology evidence="1">Multi-pass membrane protein</topology>
    </subcellularLocation>
</comment>
<proteinExistence type="predicted"/>
<feature type="transmembrane region" description="Helical" evidence="7">
    <location>
        <begin position="126"/>
        <end position="143"/>
    </location>
</feature>
<dbReference type="Pfam" id="PF00005">
    <property type="entry name" value="ABC_tran"/>
    <property type="match status" value="1"/>
</dbReference>
<dbReference type="Pfam" id="PF00664">
    <property type="entry name" value="ABC_membrane"/>
    <property type="match status" value="1"/>
</dbReference>
<feature type="transmembrane region" description="Helical" evidence="7">
    <location>
        <begin position="52"/>
        <end position="70"/>
    </location>
</feature>
<keyword evidence="4 10" id="KW-0067">ATP-binding</keyword>
<name>A0A844FQ53_9LACO</name>
<evidence type="ECO:0000256" key="5">
    <source>
        <dbReference type="ARBA" id="ARBA00022989"/>
    </source>
</evidence>
<feature type="transmembrane region" description="Helical" evidence="7">
    <location>
        <begin position="12"/>
        <end position="32"/>
    </location>
</feature>
<dbReference type="AlphaFoldDB" id="A0A844FQ53"/>
<dbReference type="Proteomes" id="UP000452141">
    <property type="component" value="Unassembled WGS sequence"/>
</dbReference>
<dbReference type="PANTHER" id="PTHR24221:SF654">
    <property type="entry name" value="ATP-BINDING CASSETTE SUB-FAMILY B MEMBER 6"/>
    <property type="match status" value="1"/>
</dbReference>
<dbReference type="SUPFAM" id="SSF90123">
    <property type="entry name" value="ABC transporter transmembrane region"/>
    <property type="match status" value="1"/>
</dbReference>
<dbReference type="SUPFAM" id="SSF52540">
    <property type="entry name" value="P-loop containing nucleoside triphosphate hydrolases"/>
    <property type="match status" value="1"/>
</dbReference>
<keyword evidence="3" id="KW-0547">Nucleotide-binding</keyword>
<dbReference type="Gene3D" id="3.40.50.300">
    <property type="entry name" value="P-loop containing nucleotide triphosphate hydrolases"/>
    <property type="match status" value="1"/>
</dbReference>
<evidence type="ECO:0000313" key="11">
    <source>
        <dbReference type="Proteomes" id="UP000452141"/>
    </source>
</evidence>
<dbReference type="SMART" id="SM00382">
    <property type="entry name" value="AAA"/>
    <property type="match status" value="1"/>
</dbReference>
<dbReference type="GO" id="GO:0034040">
    <property type="term" value="F:ATPase-coupled lipid transmembrane transporter activity"/>
    <property type="evidence" value="ECO:0007669"/>
    <property type="project" value="TreeGrafter"/>
</dbReference>
<evidence type="ECO:0000256" key="6">
    <source>
        <dbReference type="ARBA" id="ARBA00023136"/>
    </source>
</evidence>
<keyword evidence="6 7" id="KW-0472">Membrane</keyword>
<dbReference type="PROSITE" id="PS50929">
    <property type="entry name" value="ABC_TM1F"/>
    <property type="match status" value="1"/>
</dbReference>
<dbReference type="EMBL" id="VUMW01000025">
    <property type="protein sequence ID" value="MST80353.1"/>
    <property type="molecule type" value="Genomic_DNA"/>
</dbReference>
<dbReference type="InterPro" id="IPR003593">
    <property type="entry name" value="AAA+_ATPase"/>
</dbReference>
<dbReference type="InterPro" id="IPR027417">
    <property type="entry name" value="P-loop_NTPase"/>
</dbReference>
<accession>A0A844FQ53</accession>
<dbReference type="GO" id="GO:0005886">
    <property type="term" value="C:plasma membrane"/>
    <property type="evidence" value="ECO:0007669"/>
    <property type="project" value="UniProtKB-SubCell"/>
</dbReference>
<dbReference type="PANTHER" id="PTHR24221">
    <property type="entry name" value="ATP-BINDING CASSETTE SUB-FAMILY B"/>
    <property type="match status" value="1"/>
</dbReference>
<evidence type="ECO:0000256" key="3">
    <source>
        <dbReference type="ARBA" id="ARBA00022741"/>
    </source>
</evidence>
<dbReference type="GO" id="GO:0140359">
    <property type="term" value="F:ABC-type transporter activity"/>
    <property type="evidence" value="ECO:0007669"/>
    <property type="project" value="InterPro"/>
</dbReference>
<reference evidence="10 11" key="1">
    <citation type="submission" date="2019-08" db="EMBL/GenBank/DDBJ databases">
        <title>In-depth cultivation of the pig gut microbiome towards novel bacterial diversity and tailored functional studies.</title>
        <authorList>
            <person name="Wylensek D."/>
            <person name="Hitch T.C.A."/>
            <person name="Clavel T."/>
        </authorList>
    </citation>
    <scope>NUCLEOTIDE SEQUENCE [LARGE SCALE GENOMIC DNA]</scope>
    <source>
        <strain evidence="10 11">WCA-470BD-2E</strain>
    </source>
</reference>
<sequence>MSLKYAPKGKVALFALLAAIKACNVLFVAYMLKVMLNIASSGKSDYGRLVMFAALTAGGQLFFMASNFIYETTKMNIIKDVNMTLKKANLRYLVDQNTLDIKDGLSFMTNDLKQIETNRITAQLDMIYQSLTFFGSLIFAFYNSWEMTLIFIVATLAPAAVQMITSKIITKKAKIWTEKNAIYTQYVSDTLNGAQSARLYNVRTNVVSRAVNAAQDMETALRNMTLTQAWALEIIYSVAELFCFIIPCTIGGIMMMQGRLAVGSLVMMVDLAVNFITPVVTIFNEFNQVKSTVPMWQRTQRSLSYVQKADNFPVDHFDGLKMEDVAYVTRHSKHEIFSHVNISVKPGEKILLMAPSGWGKTTLLRLMLGIYKPSHGEIEINGEDVTGNWQKAHNYYSYVNQKPFIFDDTLRFNITLGREVDEERLLMVCHEAGLDDLIQDNGLDYRVGENGNNLSGGQIQRVEIARALLSGRPILLADEATSALDPRLSLEIHETLLGNPKVAVVEVAHKISDVEKAMFDQIIVLDKVAKKAAETAD</sequence>
<dbReference type="InterPro" id="IPR011527">
    <property type="entry name" value="ABC1_TM_dom"/>
</dbReference>
<feature type="domain" description="ABC transmembrane type-1" evidence="9">
    <location>
        <begin position="26"/>
        <end position="291"/>
    </location>
</feature>
<feature type="domain" description="ABC transporter" evidence="8">
    <location>
        <begin position="320"/>
        <end position="537"/>
    </location>
</feature>
<protein>
    <submittedName>
        <fullName evidence="10">ABC transporter ATP-binding protein</fullName>
    </submittedName>
</protein>
<evidence type="ECO:0000259" key="9">
    <source>
        <dbReference type="PROSITE" id="PS50929"/>
    </source>
</evidence>
<evidence type="ECO:0000256" key="2">
    <source>
        <dbReference type="ARBA" id="ARBA00022692"/>
    </source>
</evidence>
<organism evidence="10 11">
    <name type="scientific">Lactobacillus equicursoris</name>
    <dbReference type="NCBI Taxonomy" id="420645"/>
    <lineage>
        <taxon>Bacteria</taxon>
        <taxon>Bacillati</taxon>
        <taxon>Bacillota</taxon>
        <taxon>Bacilli</taxon>
        <taxon>Lactobacillales</taxon>
        <taxon>Lactobacillaceae</taxon>
        <taxon>Lactobacillus</taxon>
    </lineage>
</organism>
<dbReference type="InterPro" id="IPR003439">
    <property type="entry name" value="ABC_transporter-like_ATP-bd"/>
</dbReference>
<comment type="caution">
    <text evidence="10">The sequence shown here is derived from an EMBL/GenBank/DDBJ whole genome shotgun (WGS) entry which is preliminary data.</text>
</comment>
<keyword evidence="5 7" id="KW-1133">Transmembrane helix</keyword>
<feature type="transmembrane region" description="Helical" evidence="7">
    <location>
        <begin position="260"/>
        <end position="283"/>
    </location>
</feature>
<dbReference type="InterPro" id="IPR039421">
    <property type="entry name" value="Type_1_exporter"/>
</dbReference>